<dbReference type="AlphaFoldDB" id="A0A836CNB5"/>
<feature type="signal peptide" evidence="2">
    <location>
        <begin position="1"/>
        <end position="19"/>
    </location>
</feature>
<feature type="region of interest" description="Disordered" evidence="1">
    <location>
        <begin position="150"/>
        <end position="173"/>
    </location>
</feature>
<organism evidence="3 4">
    <name type="scientific">Tribonema minus</name>
    <dbReference type="NCBI Taxonomy" id="303371"/>
    <lineage>
        <taxon>Eukaryota</taxon>
        <taxon>Sar</taxon>
        <taxon>Stramenopiles</taxon>
        <taxon>Ochrophyta</taxon>
        <taxon>PX clade</taxon>
        <taxon>Xanthophyceae</taxon>
        <taxon>Tribonematales</taxon>
        <taxon>Tribonemataceae</taxon>
        <taxon>Tribonema</taxon>
    </lineage>
</organism>
<dbReference type="EMBL" id="JAFCMP010000016">
    <property type="protein sequence ID" value="KAG5191679.1"/>
    <property type="molecule type" value="Genomic_DNA"/>
</dbReference>
<reference evidence="3" key="1">
    <citation type="submission" date="2021-02" db="EMBL/GenBank/DDBJ databases">
        <title>First Annotated Genome of the Yellow-green Alga Tribonema minus.</title>
        <authorList>
            <person name="Mahan K.M."/>
        </authorList>
    </citation>
    <scope>NUCLEOTIDE SEQUENCE</scope>
    <source>
        <strain evidence="3">UTEX B ZZ1240</strain>
    </source>
</reference>
<sequence length="379" mass="40340">MTPLRALALACGVASCATAFQVPSSGAAATKQGRRWGNVSGGCRRSADGVALAAKKRVRKRTTKEDVPFEPEDGVEYIKLPPLPSELSRSASLAEIENEANANLIELLQGKVAPVGSLLDSEMGSAVGREGAGEVKSKKYSFDLDIELPVESESKDGEDTKDSSATAAPRIDFKADLKPTTEGVMPLPDLKELGKKIAKRQAEVSAQPAKSKIGRGDTKSFTKLLELDPEADSDMSLFNQEGYDYMSAALGEGQPFVGLPNSYLQSGHTVLAVLCVLCGFVVYPGFPLTELPYDLRSFLQRGLMITYVINAAMAAAAFGKAKSVGQPPVFWAVKTLVLGGLAYNELAQTLVLGGLAYKELAQIEPPKLKKKGKGGRRNS</sequence>
<gene>
    <name evidence="3" type="ORF">JKP88DRAFT_352221</name>
</gene>
<proteinExistence type="predicted"/>
<dbReference type="Proteomes" id="UP000664859">
    <property type="component" value="Unassembled WGS sequence"/>
</dbReference>
<protein>
    <submittedName>
        <fullName evidence="3">Uncharacterized protein</fullName>
    </submittedName>
</protein>
<accession>A0A836CNB5</accession>
<keyword evidence="4" id="KW-1185">Reference proteome</keyword>
<dbReference type="OrthoDB" id="5813at2759"/>
<dbReference type="PROSITE" id="PS51257">
    <property type="entry name" value="PROKAR_LIPOPROTEIN"/>
    <property type="match status" value="1"/>
</dbReference>
<evidence type="ECO:0000313" key="4">
    <source>
        <dbReference type="Proteomes" id="UP000664859"/>
    </source>
</evidence>
<feature type="chain" id="PRO_5032799917" evidence="2">
    <location>
        <begin position="20"/>
        <end position="379"/>
    </location>
</feature>
<keyword evidence="2" id="KW-0732">Signal</keyword>
<feature type="compositionally biased region" description="Basic and acidic residues" evidence="1">
    <location>
        <begin position="152"/>
        <end position="162"/>
    </location>
</feature>
<comment type="caution">
    <text evidence="3">The sequence shown here is derived from an EMBL/GenBank/DDBJ whole genome shotgun (WGS) entry which is preliminary data.</text>
</comment>
<evidence type="ECO:0000313" key="3">
    <source>
        <dbReference type="EMBL" id="KAG5191679.1"/>
    </source>
</evidence>
<name>A0A836CNB5_9STRA</name>
<evidence type="ECO:0000256" key="2">
    <source>
        <dbReference type="SAM" id="SignalP"/>
    </source>
</evidence>
<evidence type="ECO:0000256" key="1">
    <source>
        <dbReference type="SAM" id="MobiDB-lite"/>
    </source>
</evidence>